<keyword evidence="1" id="KW-0812">Transmembrane</keyword>
<feature type="transmembrane region" description="Helical" evidence="1">
    <location>
        <begin position="23"/>
        <end position="41"/>
    </location>
</feature>
<reference evidence="2" key="1">
    <citation type="submission" date="2018-05" db="EMBL/GenBank/DDBJ databases">
        <authorList>
            <person name="Lanie J.A."/>
            <person name="Ng W.-L."/>
            <person name="Kazmierczak K.M."/>
            <person name="Andrzejewski T.M."/>
            <person name="Davidsen T.M."/>
            <person name="Wayne K.J."/>
            <person name="Tettelin H."/>
            <person name="Glass J.I."/>
            <person name="Rusch D."/>
            <person name="Podicherti R."/>
            <person name="Tsui H.-C.T."/>
            <person name="Winkler M.E."/>
        </authorList>
    </citation>
    <scope>NUCLEOTIDE SEQUENCE</scope>
</reference>
<dbReference type="EMBL" id="UINC01075511">
    <property type="protein sequence ID" value="SVC13765.1"/>
    <property type="molecule type" value="Genomic_DNA"/>
</dbReference>
<proteinExistence type="predicted"/>
<sequence length="43" mass="4767">MVFGASRAGLVGSLPRVHSPRDLLTGYVVPVLGIYLFWLYCNK</sequence>
<feature type="non-terminal residue" evidence="2">
    <location>
        <position position="43"/>
    </location>
</feature>
<accession>A0A382JQ13</accession>
<gene>
    <name evidence="2" type="ORF">METZ01_LOCUS266619</name>
</gene>
<protein>
    <recommendedName>
        <fullName evidence="3">Phosphatidic acid phosphatase type 2/haloperoxidase domain-containing protein</fullName>
    </recommendedName>
</protein>
<keyword evidence="1" id="KW-0472">Membrane</keyword>
<evidence type="ECO:0000256" key="1">
    <source>
        <dbReference type="SAM" id="Phobius"/>
    </source>
</evidence>
<evidence type="ECO:0008006" key="3">
    <source>
        <dbReference type="Google" id="ProtNLM"/>
    </source>
</evidence>
<dbReference type="AlphaFoldDB" id="A0A382JQ13"/>
<name>A0A382JQ13_9ZZZZ</name>
<organism evidence="2">
    <name type="scientific">marine metagenome</name>
    <dbReference type="NCBI Taxonomy" id="408172"/>
    <lineage>
        <taxon>unclassified sequences</taxon>
        <taxon>metagenomes</taxon>
        <taxon>ecological metagenomes</taxon>
    </lineage>
</organism>
<keyword evidence="1" id="KW-1133">Transmembrane helix</keyword>
<evidence type="ECO:0000313" key="2">
    <source>
        <dbReference type="EMBL" id="SVC13765.1"/>
    </source>
</evidence>